<keyword evidence="2" id="KW-1185">Reference proteome</keyword>
<evidence type="ECO:0000313" key="2">
    <source>
        <dbReference type="Proteomes" id="UP001066276"/>
    </source>
</evidence>
<dbReference type="Proteomes" id="UP001066276">
    <property type="component" value="Chromosome 2_1"/>
</dbReference>
<name>A0AAV7VKB8_PLEWA</name>
<sequence>MQSLAYGGVAGPPVIVPIAPVSPTSWGGSGKLFPSECSLFWTSTGEVVLGWYLLKSPVGEVGELLRMSVYGLRKGLRIKAVTCGVSEEVVGLRSEEGEEGKHAAYSSKIVLKSAEPGSALNNASGVERLL</sequence>
<protein>
    <submittedName>
        <fullName evidence="1">Uncharacterized protein</fullName>
    </submittedName>
</protein>
<evidence type="ECO:0000313" key="1">
    <source>
        <dbReference type="EMBL" id="KAJ1201166.1"/>
    </source>
</evidence>
<organism evidence="1 2">
    <name type="scientific">Pleurodeles waltl</name>
    <name type="common">Iberian ribbed newt</name>
    <dbReference type="NCBI Taxonomy" id="8319"/>
    <lineage>
        <taxon>Eukaryota</taxon>
        <taxon>Metazoa</taxon>
        <taxon>Chordata</taxon>
        <taxon>Craniata</taxon>
        <taxon>Vertebrata</taxon>
        <taxon>Euteleostomi</taxon>
        <taxon>Amphibia</taxon>
        <taxon>Batrachia</taxon>
        <taxon>Caudata</taxon>
        <taxon>Salamandroidea</taxon>
        <taxon>Salamandridae</taxon>
        <taxon>Pleurodelinae</taxon>
        <taxon>Pleurodeles</taxon>
    </lineage>
</organism>
<accession>A0AAV7VKB8</accession>
<reference evidence="1" key="1">
    <citation type="journal article" date="2022" name="bioRxiv">
        <title>Sequencing and chromosome-scale assembly of the giantPleurodeles waltlgenome.</title>
        <authorList>
            <person name="Brown T."/>
            <person name="Elewa A."/>
            <person name="Iarovenko S."/>
            <person name="Subramanian E."/>
            <person name="Araus A.J."/>
            <person name="Petzold A."/>
            <person name="Susuki M."/>
            <person name="Suzuki K.-i.T."/>
            <person name="Hayashi T."/>
            <person name="Toyoda A."/>
            <person name="Oliveira C."/>
            <person name="Osipova E."/>
            <person name="Leigh N.D."/>
            <person name="Simon A."/>
            <person name="Yun M.H."/>
        </authorList>
    </citation>
    <scope>NUCLEOTIDE SEQUENCE</scope>
    <source>
        <strain evidence="1">20211129_DDA</strain>
        <tissue evidence="1">Liver</tissue>
    </source>
</reference>
<dbReference type="EMBL" id="JANPWB010000003">
    <property type="protein sequence ID" value="KAJ1201166.1"/>
    <property type="molecule type" value="Genomic_DNA"/>
</dbReference>
<gene>
    <name evidence="1" type="ORF">NDU88_004980</name>
</gene>
<proteinExistence type="predicted"/>
<comment type="caution">
    <text evidence="1">The sequence shown here is derived from an EMBL/GenBank/DDBJ whole genome shotgun (WGS) entry which is preliminary data.</text>
</comment>
<dbReference type="AlphaFoldDB" id="A0AAV7VKB8"/>